<proteinExistence type="predicted"/>
<keyword evidence="2" id="KW-1185">Reference proteome</keyword>
<protein>
    <submittedName>
        <fullName evidence="1">Uncharacterized protein</fullName>
    </submittedName>
</protein>
<dbReference type="EMBL" id="JAVCWF010000001">
    <property type="protein sequence ID" value="MDQ7937153.1"/>
    <property type="molecule type" value="Genomic_DNA"/>
</dbReference>
<dbReference type="RefSeq" id="WP_308702925.1">
    <property type="nucleotide sequence ID" value="NZ_AP027463.1"/>
</dbReference>
<gene>
    <name evidence="1" type="ORF">RA086_05875</name>
</gene>
<comment type="caution">
    <text evidence="1">The sequence shown here is derived from an EMBL/GenBank/DDBJ whole genome shotgun (WGS) entry which is preliminary data.</text>
</comment>
<reference evidence="1 2" key="1">
    <citation type="journal article" date="2023" name="Int. J. Syst. Evol. Microbiol.">
        <title>Lactiplantibacillus brownii sp. nov., a novel psychrotolerant species isolated from sauerkraut.</title>
        <authorList>
            <person name="Heng Y.C."/>
            <person name="Silvaraju S."/>
            <person name="Lee J.K.Y."/>
            <person name="Kittelmann S."/>
        </authorList>
    </citation>
    <scope>NUCLEOTIDE SEQUENCE [LARGE SCALE GENOMIC DNA]</scope>
    <source>
        <strain evidence="1 2">WILCCON 0030</strain>
    </source>
</reference>
<evidence type="ECO:0000313" key="1">
    <source>
        <dbReference type="EMBL" id="MDQ7937153.1"/>
    </source>
</evidence>
<evidence type="ECO:0000313" key="2">
    <source>
        <dbReference type="Proteomes" id="UP001227831"/>
    </source>
</evidence>
<name>A0ABU1A8F8_9LACO</name>
<sequence>MTTTQKLTTTAMQTLVGQLQMVGAKVRLVPIVRLIIGFEKTTKLSVPGTAIRALTLVPAKTVLDGVTLAGFQLRLATAQLPAATIDRLQATADVTSLTVITIHQTVVYHVQWSPLSDEFAANLNQFYTTTADELELATKLRRSYDWPAILRAALIPEHFETMVAALLAAKLPGHYTANDFRTYLRHQIDTMQAVSPATERSSYLLIRQIATDADRPSWESVVYHPNVAEQPLSNLETMPYAQLLALPVWVANGADFWEGLAWLLWKMAFAGVQKGQRLATIRALAD</sequence>
<accession>A0ABU1A8F8</accession>
<dbReference type="Proteomes" id="UP001227831">
    <property type="component" value="Unassembled WGS sequence"/>
</dbReference>
<organism evidence="1 2">
    <name type="scientific">Lactiplantibacillus brownii</name>
    <dbReference type="NCBI Taxonomy" id="3069269"/>
    <lineage>
        <taxon>Bacteria</taxon>
        <taxon>Bacillati</taxon>
        <taxon>Bacillota</taxon>
        <taxon>Bacilli</taxon>
        <taxon>Lactobacillales</taxon>
        <taxon>Lactobacillaceae</taxon>
        <taxon>Lactiplantibacillus</taxon>
    </lineage>
</organism>